<keyword evidence="2" id="KW-1185">Reference proteome</keyword>
<dbReference type="RefSeq" id="WP_192772977.1">
    <property type="nucleotide sequence ID" value="NZ_BAAASY010000015.1"/>
</dbReference>
<comment type="caution">
    <text evidence="1">The sequence shown here is derived from an EMBL/GenBank/DDBJ whole genome shotgun (WGS) entry which is preliminary data.</text>
</comment>
<dbReference type="Proteomes" id="UP000661607">
    <property type="component" value="Unassembled WGS sequence"/>
</dbReference>
<evidence type="ECO:0000313" key="2">
    <source>
        <dbReference type="Proteomes" id="UP000661607"/>
    </source>
</evidence>
<evidence type="ECO:0000313" key="1">
    <source>
        <dbReference type="EMBL" id="MBE1557329.1"/>
    </source>
</evidence>
<proteinExistence type="predicted"/>
<name>A0ABR9K5P6_9ACTN</name>
<gene>
    <name evidence="1" type="ORF">H4W81_000108</name>
</gene>
<reference evidence="1 2" key="1">
    <citation type="submission" date="2020-10" db="EMBL/GenBank/DDBJ databases">
        <title>Sequencing the genomes of 1000 actinobacteria strains.</title>
        <authorList>
            <person name="Klenk H.-P."/>
        </authorList>
    </citation>
    <scope>NUCLEOTIDE SEQUENCE [LARGE SCALE GENOMIC DNA]</scope>
    <source>
        <strain evidence="1 2">DSM 43748</strain>
    </source>
</reference>
<dbReference type="EMBL" id="JADBEF010000001">
    <property type="protein sequence ID" value="MBE1557329.1"/>
    <property type="molecule type" value="Genomic_DNA"/>
</dbReference>
<organism evidence="1 2">
    <name type="scientific">Nonomuraea africana</name>
    <dbReference type="NCBI Taxonomy" id="46171"/>
    <lineage>
        <taxon>Bacteria</taxon>
        <taxon>Bacillati</taxon>
        <taxon>Actinomycetota</taxon>
        <taxon>Actinomycetes</taxon>
        <taxon>Streptosporangiales</taxon>
        <taxon>Streptosporangiaceae</taxon>
        <taxon>Nonomuraea</taxon>
    </lineage>
</organism>
<accession>A0ABR9K5P6</accession>
<sequence>MDALLERVLDAHGGLDRWKNLSALSARVTYGGPFWEFKGHPDFADTNLVEASLQEQHVRQIQESIGRTVDFDKKADRVIVTGADGAVIDALDRPRTTFDGYTPDTRWSIAQIAYFRAYDTWHHLAEPYVFTWPGVEAHEVEPWTEDGQEWRVLSVTFPGSVDTHSATQLYYFDAAGLLRRMDYEPDVNGRTPVAHYIREEQTFDGIVVPTRRHVHARNEDRTPDLSWTPITLDITDVTFS</sequence>
<protein>
    <submittedName>
        <fullName evidence="1">Uncharacterized protein</fullName>
    </submittedName>
</protein>